<dbReference type="SMART" id="SM00267">
    <property type="entry name" value="GGDEF"/>
    <property type="match status" value="1"/>
</dbReference>
<dbReference type="InterPro" id="IPR000160">
    <property type="entry name" value="GGDEF_dom"/>
</dbReference>
<keyword evidence="5" id="KW-1185">Reference proteome</keyword>
<feature type="coiled-coil region" evidence="1">
    <location>
        <begin position="429"/>
        <end position="463"/>
    </location>
</feature>
<dbReference type="RefSeq" id="WP_377944191.1">
    <property type="nucleotide sequence ID" value="NZ_JBHUCX010000046.1"/>
</dbReference>
<dbReference type="PANTHER" id="PTHR45138:SF9">
    <property type="entry name" value="DIGUANYLATE CYCLASE DGCM-RELATED"/>
    <property type="match status" value="1"/>
</dbReference>
<feature type="domain" description="GGDEF" evidence="3">
    <location>
        <begin position="497"/>
        <end position="635"/>
    </location>
</feature>
<organism evidence="4 5">
    <name type="scientific">Alicyclobacillus fodiniaquatilis</name>
    <dbReference type="NCBI Taxonomy" id="1661150"/>
    <lineage>
        <taxon>Bacteria</taxon>
        <taxon>Bacillati</taxon>
        <taxon>Bacillota</taxon>
        <taxon>Bacilli</taxon>
        <taxon>Bacillales</taxon>
        <taxon>Alicyclobacillaceae</taxon>
        <taxon>Alicyclobacillus</taxon>
    </lineage>
</organism>
<dbReference type="EMBL" id="JBHUCX010000046">
    <property type="protein sequence ID" value="MFD1676294.1"/>
    <property type="molecule type" value="Genomic_DNA"/>
</dbReference>
<comment type="caution">
    <text evidence="4">The sequence shown here is derived from an EMBL/GenBank/DDBJ whole genome shotgun (WGS) entry which is preliminary data.</text>
</comment>
<feature type="transmembrane region" description="Helical" evidence="2">
    <location>
        <begin position="406"/>
        <end position="424"/>
    </location>
</feature>
<keyword evidence="2" id="KW-0472">Membrane</keyword>
<proteinExistence type="predicted"/>
<keyword evidence="2" id="KW-1133">Transmembrane helix</keyword>
<keyword evidence="1" id="KW-0175">Coiled coil</keyword>
<feature type="transmembrane region" description="Helical" evidence="2">
    <location>
        <begin position="228"/>
        <end position="246"/>
    </location>
</feature>
<keyword evidence="4" id="KW-0548">Nucleotidyltransferase</keyword>
<dbReference type="GO" id="GO:0052621">
    <property type="term" value="F:diguanylate cyclase activity"/>
    <property type="evidence" value="ECO:0007669"/>
    <property type="project" value="UniProtKB-EC"/>
</dbReference>
<dbReference type="Proteomes" id="UP001597079">
    <property type="component" value="Unassembled WGS sequence"/>
</dbReference>
<evidence type="ECO:0000256" key="2">
    <source>
        <dbReference type="SAM" id="Phobius"/>
    </source>
</evidence>
<evidence type="ECO:0000313" key="5">
    <source>
        <dbReference type="Proteomes" id="UP001597079"/>
    </source>
</evidence>
<protein>
    <submittedName>
        <fullName evidence="4">Diguanylate cyclase domain-containing protein</fullName>
        <ecNumber evidence="4">2.7.7.65</ecNumber>
    </submittedName>
</protein>
<feature type="transmembrane region" description="Helical" evidence="2">
    <location>
        <begin position="291"/>
        <end position="311"/>
    </location>
</feature>
<evidence type="ECO:0000256" key="1">
    <source>
        <dbReference type="SAM" id="Coils"/>
    </source>
</evidence>
<accession>A0ABW4JJW8</accession>
<name>A0ABW4JJW8_9BACL</name>
<evidence type="ECO:0000313" key="4">
    <source>
        <dbReference type="EMBL" id="MFD1676294.1"/>
    </source>
</evidence>
<feature type="transmembrane region" description="Helical" evidence="2">
    <location>
        <begin position="253"/>
        <end position="271"/>
    </location>
</feature>
<gene>
    <name evidence="4" type="ORF">ACFSB2_16440</name>
</gene>
<feature type="transmembrane region" description="Helical" evidence="2">
    <location>
        <begin position="374"/>
        <end position="394"/>
    </location>
</feature>
<feature type="transmembrane region" description="Helical" evidence="2">
    <location>
        <begin position="26"/>
        <end position="44"/>
    </location>
</feature>
<dbReference type="NCBIfam" id="TIGR00254">
    <property type="entry name" value="GGDEF"/>
    <property type="match status" value="1"/>
</dbReference>
<dbReference type="Gene3D" id="2.60.120.260">
    <property type="entry name" value="Galactose-binding domain-like"/>
    <property type="match status" value="1"/>
</dbReference>
<evidence type="ECO:0000259" key="3">
    <source>
        <dbReference type="PROSITE" id="PS50887"/>
    </source>
</evidence>
<keyword evidence="2" id="KW-0812">Transmembrane</keyword>
<dbReference type="SUPFAM" id="SSF49785">
    <property type="entry name" value="Galactose-binding domain-like"/>
    <property type="match status" value="1"/>
</dbReference>
<dbReference type="InterPro" id="IPR011623">
    <property type="entry name" value="7TMR_DISM_rcpt_extracell_dom1"/>
</dbReference>
<dbReference type="CDD" id="cd01949">
    <property type="entry name" value="GGDEF"/>
    <property type="match status" value="1"/>
</dbReference>
<dbReference type="Pfam" id="PF00990">
    <property type="entry name" value="GGDEF"/>
    <property type="match status" value="1"/>
</dbReference>
<dbReference type="InterPro" id="IPR043128">
    <property type="entry name" value="Rev_trsase/Diguanyl_cyclase"/>
</dbReference>
<dbReference type="Gene3D" id="3.30.70.270">
    <property type="match status" value="1"/>
</dbReference>
<keyword evidence="4" id="KW-0808">Transferase</keyword>
<dbReference type="PROSITE" id="PS50887">
    <property type="entry name" value="GGDEF"/>
    <property type="match status" value="1"/>
</dbReference>
<sequence>MPKNEVLKLEPEITPYTLQGGSMRKINIVLAGLLIMFIMVILLIQNLELKTLHIQEQSMAHQGVIDLRDNATSTPQIISLTGQWLFYPKELISPEDIKHKVGPERETIDVPKVWGQGYGTYELTITLPTNEQHQLNAIYIPSISSSYRMWINGITMHTAGVVGLTRTTTTPQDSPGIVVVPKEQGNSIHIVIQVSNFIQQKGGIGEVPYLGSIQSLNRLESIRLSEQLFIIGSLFTLSVFCLSLYLSNRRDKFPLYFALFCIDVIVQALFLNDTTITTFFPTVGWSFETRVQYLSASVGVFLLLLTTRALYPKDSIRKIESLFFVFSSVLSIMFMTTPPWIFTYTLLFMSVIAITVNLYMLFVFSRAIVNHRSFALLNMVSLLVLTGSIVNDLLYYTNAIQSQELLPVGLFFYVLIQTIIYSVTHTRNLLNLDIKAEQLLALNQELEKKVHDRTIELSRAVEELNKLAMRDDLTSIPNRRFFETAIYDSMEFLLNKGNIGLMLIDVDYFKQYNDLYGHLSGDECLRKIALTLDNEVRRNKDSFVARIGGEEFVAVFSEVKDRNISIIADDLLNVIKELNIPHPKSSVSPTVTISIGGVVSFVTPELNHEDLLRHADEMLYKAKERGRNQFTLTTMSLNNHNTIVLDNSS</sequence>
<feature type="transmembrane region" description="Helical" evidence="2">
    <location>
        <begin position="318"/>
        <end position="335"/>
    </location>
</feature>
<dbReference type="InterPro" id="IPR029787">
    <property type="entry name" value="Nucleotide_cyclase"/>
</dbReference>
<dbReference type="InterPro" id="IPR050469">
    <property type="entry name" value="Diguanylate_Cyclase"/>
</dbReference>
<feature type="transmembrane region" description="Helical" evidence="2">
    <location>
        <begin position="341"/>
        <end position="362"/>
    </location>
</feature>
<dbReference type="PANTHER" id="PTHR45138">
    <property type="entry name" value="REGULATORY COMPONENTS OF SENSORY TRANSDUCTION SYSTEM"/>
    <property type="match status" value="1"/>
</dbReference>
<dbReference type="Pfam" id="PF07695">
    <property type="entry name" value="7TMR-DISM_7TM"/>
    <property type="match status" value="1"/>
</dbReference>
<dbReference type="SUPFAM" id="SSF55073">
    <property type="entry name" value="Nucleotide cyclase"/>
    <property type="match status" value="1"/>
</dbReference>
<reference evidence="5" key="1">
    <citation type="journal article" date="2019" name="Int. J. Syst. Evol. Microbiol.">
        <title>The Global Catalogue of Microorganisms (GCM) 10K type strain sequencing project: providing services to taxonomists for standard genome sequencing and annotation.</title>
        <authorList>
            <consortium name="The Broad Institute Genomics Platform"/>
            <consortium name="The Broad Institute Genome Sequencing Center for Infectious Disease"/>
            <person name="Wu L."/>
            <person name="Ma J."/>
        </authorList>
    </citation>
    <scope>NUCLEOTIDE SEQUENCE [LARGE SCALE GENOMIC DNA]</scope>
    <source>
        <strain evidence="5">CGMCC 1.12286</strain>
    </source>
</reference>
<dbReference type="EC" id="2.7.7.65" evidence="4"/>
<dbReference type="InterPro" id="IPR008979">
    <property type="entry name" value="Galactose-bd-like_sf"/>
</dbReference>